<evidence type="ECO:0000313" key="9">
    <source>
        <dbReference type="EMBL" id="CAH1232781.1"/>
    </source>
</evidence>
<dbReference type="SMART" id="SM00720">
    <property type="entry name" value="calpain_III"/>
    <property type="match status" value="1"/>
</dbReference>
<evidence type="ECO:0000313" key="10">
    <source>
        <dbReference type="Proteomes" id="UP000838412"/>
    </source>
</evidence>
<evidence type="ECO:0000256" key="4">
    <source>
        <dbReference type="ARBA" id="ARBA00022807"/>
    </source>
</evidence>
<evidence type="ECO:0000259" key="8">
    <source>
        <dbReference type="SMART" id="SM00720"/>
    </source>
</evidence>
<accession>A0A8J9YQY9</accession>
<dbReference type="InterPro" id="IPR036213">
    <property type="entry name" value="Calpain_III_sf"/>
</dbReference>
<sequence>MGICYSTEVVRSTDDDGAPPEVGAGTTRRIIIKRYKDPFGRIVKEERIELDGDDDFPDFPEFNIGPKPKPRVEPRQRLRLQPAEPQPQPKPQPQPQPQPQPRRNLHKIQGPAWDNKKLQVQPPRGRSGSTISRDSGIVDEADDGMLKWREKEKLAPKPPEAPEQEETQPRDDLADEDDLGVTNYKRMKSQILAMGPGALYSDPEFPARPTSLFYSNQNMDPRIVWKRPQEIMGVTKPRLLVDGISRDDVIQGMLGDCWFLVSLAAICRDSALMEKVVPRDQYMWQEGEGEGSYVGMFHFKFWRYGKWVDTIVDDLLPTMSGQQPMYCRSNDPNEFWSALVEKAYAKLRGSYEALNGGQAIDALEDLTGGMAESYDLKKAPGNLYQIMRRAFKKRAFFTTSKKTTQALTQHGVTAQGLVGGHAYSITSVHIVHSNFGDFPLVRIRNPWGDGTEWTGDWSDSSPLWNRVPQHERDRIGFTDKDDGEFWMDFKDFCQHFTEVTICTIGPDFDADAVADVDREWHQANIKGFWEKGTSAGGCRNNIKAYASNPQFALRILEPDDYDPEIDPPEDQGKCKVVVALMQEHRRSQRHLGVRNLQIGIHVYKAGKDPHERLKPKYFMYHRDVASSGSYINLREVFLRANLEPGNYVIVPSTFGAEEQGSFLIRIFTEKNIEVKPLRNQFNMYSYNCYVQDKW</sequence>
<dbReference type="GO" id="GO:0006508">
    <property type="term" value="P:proteolysis"/>
    <property type="evidence" value="ECO:0007669"/>
    <property type="project" value="UniProtKB-KW"/>
</dbReference>
<dbReference type="OrthoDB" id="424753at2759"/>
<dbReference type="InterPro" id="IPR022684">
    <property type="entry name" value="Calpain_cysteine_protease"/>
</dbReference>
<feature type="domain" description="Calpain catalytic" evidence="7">
    <location>
        <begin position="179"/>
        <end position="512"/>
    </location>
</feature>
<evidence type="ECO:0000256" key="6">
    <source>
        <dbReference type="SAM" id="MobiDB-lite"/>
    </source>
</evidence>
<dbReference type="GO" id="GO:0005737">
    <property type="term" value="C:cytoplasm"/>
    <property type="evidence" value="ECO:0007669"/>
    <property type="project" value="TreeGrafter"/>
</dbReference>
<dbReference type="FunFam" id="2.60.120.380:FF:000002">
    <property type="entry name" value="calpain-3 isoform X1"/>
    <property type="match status" value="1"/>
</dbReference>
<dbReference type="Gene3D" id="3.90.70.10">
    <property type="entry name" value="Cysteine proteinases"/>
    <property type="match status" value="1"/>
</dbReference>
<dbReference type="GO" id="GO:0004198">
    <property type="term" value="F:calcium-dependent cysteine-type endopeptidase activity"/>
    <property type="evidence" value="ECO:0007669"/>
    <property type="project" value="InterPro"/>
</dbReference>
<dbReference type="EMBL" id="OV696686">
    <property type="protein sequence ID" value="CAH1232781.1"/>
    <property type="molecule type" value="Genomic_DNA"/>
</dbReference>
<dbReference type="SUPFAM" id="SSF54001">
    <property type="entry name" value="Cysteine proteinases"/>
    <property type="match status" value="1"/>
</dbReference>
<dbReference type="FunFam" id="3.90.70.10:FF:000114">
    <property type="entry name" value="Calpain a"/>
    <property type="match status" value="1"/>
</dbReference>
<proteinExistence type="inferred from homology"/>
<dbReference type="InterPro" id="IPR033883">
    <property type="entry name" value="C2_III"/>
</dbReference>
<dbReference type="InterPro" id="IPR001300">
    <property type="entry name" value="Peptidase_C2_calpain_cat"/>
</dbReference>
<feature type="region of interest" description="Disordered" evidence="6">
    <location>
        <begin position="152"/>
        <end position="177"/>
    </location>
</feature>
<evidence type="ECO:0000256" key="3">
    <source>
        <dbReference type="ARBA" id="ARBA00022801"/>
    </source>
</evidence>
<dbReference type="Pfam" id="PF01067">
    <property type="entry name" value="Calpain_III"/>
    <property type="match status" value="1"/>
</dbReference>
<dbReference type="Proteomes" id="UP000838412">
    <property type="component" value="Chromosome 1"/>
</dbReference>
<keyword evidence="3" id="KW-0378">Hydrolase</keyword>
<evidence type="ECO:0000259" key="7">
    <source>
        <dbReference type="SMART" id="SM00230"/>
    </source>
</evidence>
<dbReference type="CDD" id="cd00044">
    <property type="entry name" value="CysPc"/>
    <property type="match status" value="1"/>
</dbReference>
<keyword evidence="2" id="KW-0645">Protease</keyword>
<comment type="similarity">
    <text evidence="1">Belongs to the peptidase C2 family.</text>
</comment>
<dbReference type="InterPro" id="IPR022683">
    <property type="entry name" value="Calpain_III"/>
</dbReference>
<dbReference type="Pfam" id="PF00648">
    <property type="entry name" value="Peptidase_C2"/>
    <property type="match status" value="1"/>
</dbReference>
<feature type="region of interest" description="Disordered" evidence="6">
    <location>
        <begin position="1"/>
        <end position="25"/>
    </location>
</feature>
<dbReference type="InterPro" id="IPR022682">
    <property type="entry name" value="Calpain_domain_III"/>
</dbReference>
<feature type="active site" evidence="5">
    <location>
        <position position="421"/>
    </location>
</feature>
<feature type="domain" description="Peptidase C2 calpain" evidence="8">
    <location>
        <begin position="519"/>
        <end position="675"/>
    </location>
</feature>
<feature type="active site" evidence="5">
    <location>
        <position position="445"/>
    </location>
</feature>
<dbReference type="SUPFAM" id="SSF49758">
    <property type="entry name" value="Calpain large subunit, middle domain (domain III)"/>
    <property type="match status" value="1"/>
</dbReference>
<dbReference type="PRINTS" id="PR00704">
    <property type="entry name" value="CALPAIN"/>
</dbReference>
<dbReference type="CDD" id="cd00214">
    <property type="entry name" value="Calpain_III"/>
    <property type="match status" value="1"/>
</dbReference>
<evidence type="ECO:0000256" key="2">
    <source>
        <dbReference type="ARBA" id="ARBA00022670"/>
    </source>
</evidence>
<keyword evidence="10" id="KW-1185">Reference proteome</keyword>
<dbReference type="SMART" id="SM00230">
    <property type="entry name" value="CysPc"/>
    <property type="match status" value="1"/>
</dbReference>
<evidence type="ECO:0000256" key="5">
    <source>
        <dbReference type="PIRSR" id="PIRSR622684-1"/>
    </source>
</evidence>
<reference evidence="9" key="1">
    <citation type="submission" date="2022-01" db="EMBL/GenBank/DDBJ databases">
        <authorList>
            <person name="Braso-Vives M."/>
        </authorList>
    </citation>
    <scope>NUCLEOTIDE SEQUENCE</scope>
</reference>
<dbReference type="PANTHER" id="PTHR10183">
    <property type="entry name" value="CALPAIN"/>
    <property type="match status" value="1"/>
</dbReference>
<feature type="compositionally biased region" description="Pro residues" evidence="6">
    <location>
        <begin position="84"/>
        <end position="100"/>
    </location>
</feature>
<name>A0A8J9YQY9_BRALA</name>
<feature type="active site" evidence="5">
    <location>
        <position position="257"/>
    </location>
</feature>
<evidence type="ECO:0000256" key="1">
    <source>
        <dbReference type="ARBA" id="ARBA00007623"/>
    </source>
</evidence>
<feature type="region of interest" description="Disordered" evidence="6">
    <location>
        <begin position="50"/>
        <end position="140"/>
    </location>
</feature>
<gene>
    <name evidence="9" type="primary">CAPN9</name>
    <name evidence="9" type="ORF">BLAG_LOCUS1754</name>
</gene>
<protein>
    <submittedName>
        <fullName evidence="9">CAPN9 protein</fullName>
    </submittedName>
</protein>
<dbReference type="AlphaFoldDB" id="A0A8J9YQY9"/>
<keyword evidence="4" id="KW-0788">Thiol protease</keyword>
<dbReference type="PANTHER" id="PTHR10183:SF379">
    <property type="entry name" value="CALPAIN-5"/>
    <property type="match status" value="1"/>
</dbReference>
<organism evidence="9 10">
    <name type="scientific">Branchiostoma lanceolatum</name>
    <name type="common">Common lancelet</name>
    <name type="synonym">Amphioxus lanceolatum</name>
    <dbReference type="NCBI Taxonomy" id="7740"/>
    <lineage>
        <taxon>Eukaryota</taxon>
        <taxon>Metazoa</taxon>
        <taxon>Chordata</taxon>
        <taxon>Cephalochordata</taxon>
        <taxon>Leptocardii</taxon>
        <taxon>Amphioxiformes</taxon>
        <taxon>Branchiostomatidae</taxon>
        <taxon>Branchiostoma</taxon>
    </lineage>
</organism>
<dbReference type="Gene3D" id="2.60.120.380">
    <property type="match status" value="1"/>
</dbReference>
<dbReference type="InterPro" id="IPR038765">
    <property type="entry name" value="Papain-like_cys_pep_sf"/>
</dbReference>